<reference evidence="1" key="2">
    <citation type="journal article" date="2022" name="Res Sq">
        <title>Comparative Genomics Reveals Insights into the Divergent Evolution of Astigmatic Mites and Household Pest Adaptations.</title>
        <authorList>
            <person name="Xiong Q."/>
            <person name="Wan A.T.-Y."/>
            <person name="Liu X.-Y."/>
            <person name="Fung C.S.-H."/>
            <person name="Xiao X."/>
            <person name="Malainual N."/>
            <person name="Hou J."/>
            <person name="Wang L."/>
            <person name="Wang M."/>
            <person name="Yang K."/>
            <person name="Cui Y."/>
            <person name="Leung E."/>
            <person name="Nong W."/>
            <person name="Shin S.-K."/>
            <person name="Au S."/>
            <person name="Jeong K.Y."/>
            <person name="Chew F.T."/>
            <person name="Hui J."/>
            <person name="Leung T.F."/>
            <person name="Tungtrongchitr A."/>
            <person name="Zhong N."/>
            <person name="Liu Z."/>
            <person name="Tsui S."/>
        </authorList>
    </citation>
    <scope>NUCLEOTIDE SEQUENCE</scope>
    <source>
        <strain evidence="1">Derf</strain>
        <tissue evidence="1">Whole organism</tissue>
    </source>
</reference>
<dbReference type="EMBL" id="ASGP02000002">
    <property type="protein sequence ID" value="KAH9522383.1"/>
    <property type="molecule type" value="Genomic_DNA"/>
</dbReference>
<sequence length="27" mass="3349">MMLFVIMLSIQQRSYDSVSMYRFYPNK</sequence>
<reference evidence="1" key="1">
    <citation type="submission" date="2013-05" db="EMBL/GenBank/DDBJ databases">
        <authorList>
            <person name="Yim A.K.Y."/>
            <person name="Chan T.F."/>
            <person name="Ji K.M."/>
            <person name="Liu X.Y."/>
            <person name="Zhou J.W."/>
            <person name="Li R.Q."/>
            <person name="Yang K.Y."/>
            <person name="Li J."/>
            <person name="Li M."/>
            <person name="Law P.T.W."/>
            <person name="Wu Y.L."/>
            <person name="Cai Z.L."/>
            <person name="Qin H."/>
            <person name="Bao Y."/>
            <person name="Leung R.K.K."/>
            <person name="Ng P.K.S."/>
            <person name="Zou J."/>
            <person name="Zhong X.J."/>
            <person name="Ran P.X."/>
            <person name="Zhong N.S."/>
            <person name="Liu Z.G."/>
            <person name="Tsui S.K.W."/>
        </authorList>
    </citation>
    <scope>NUCLEOTIDE SEQUENCE</scope>
    <source>
        <strain evidence="1">Derf</strain>
        <tissue evidence="1">Whole organism</tissue>
    </source>
</reference>
<evidence type="ECO:0000313" key="2">
    <source>
        <dbReference type="Proteomes" id="UP000790347"/>
    </source>
</evidence>
<keyword evidence="2" id="KW-1185">Reference proteome</keyword>
<dbReference type="Proteomes" id="UP000790347">
    <property type="component" value="Unassembled WGS sequence"/>
</dbReference>
<name>A0A922L7P3_DERFA</name>
<comment type="caution">
    <text evidence="1">The sequence shown here is derived from an EMBL/GenBank/DDBJ whole genome shotgun (WGS) entry which is preliminary data.</text>
</comment>
<gene>
    <name evidence="1" type="ORF">DERF_005962</name>
</gene>
<dbReference type="AlphaFoldDB" id="A0A922L7P3"/>
<protein>
    <submittedName>
        <fullName evidence="1">Uncharacterized protein</fullName>
    </submittedName>
</protein>
<proteinExistence type="predicted"/>
<evidence type="ECO:0000313" key="1">
    <source>
        <dbReference type="EMBL" id="KAH9522383.1"/>
    </source>
</evidence>
<organism evidence="1 2">
    <name type="scientific">Dermatophagoides farinae</name>
    <name type="common">American house dust mite</name>
    <dbReference type="NCBI Taxonomy" id="6954"/>
    <lineage>
        <taxon>Eukaryota</taxon>
        <taxon>Metazoa</taxon>
        <taxon>Ecdysozoa</taxon>
        <taxon>Arthropoda</taxon>
        <taxon>Chelicerata</taxon>
        <taxon>Arachnida</taxon>
        <taxon>Acari</taxon>
        <taxon>Acariformes</taxon>
        <taxon>Sarcoptiformes</taxon>
        <taxon>Astigmata</taxon>
        <taxon>Psoroptidia</taxon>
        <taxon>Analgoidea</taxon>
        <taxon>Pyroglyphidae</taxon>
        <taxon>Dermatophagoidinae</taxon>
        <taxon>Dermatophagoides</taxon>
    </lineage>
</organism>
<accession>A0A922L7P3</accession>